<evidence type="ECO:0000259" key="2">
    <source>
        <dbReference type="Pfam" id="PF17790"/>
    </source>
</evidence>
<reference evidence="4" key="1">
    <citation type="submission" date="2025-08" db="UniProtKB">
        <authorList>
            <consortium name="RefSeq"/>
        </authorList>
    </citation>
    <scope>IDENTIFICATION</scope>
    <source>
        <tissue evidence="4">Liver</tissue>
    </source>
</reference>
<evidence type="ECO:0000313" key="4">
    <source>
        <dbReference type="RefSeq" id="XP_025030738.1"/>
    </source>
</evidence>
<dbReference type="KEGG" id="pbi:103048341"/>
<feature type="non-terminal residue" evidence="4">
    <location>
        <position position="162"/>
    </location>
</feature>
<dbReference type="InterPro" id="IPR050473">
    <property type="entry name" value="A2M/Complement_sys"/>
</dbReference>
<name>A0A9F5JA39_PYTBI</name>
<sequence>MGKGWIWGVPSLSLLFVVTLLSRTSLATHIEPQYLVLVPSVIHTETSENVCVQMNHLNETVTLSITMEYEGRNTSLIDDVVAEKDIFQCISFQLPRLNTSSSSSSSYSSSYLSPTDLSKVVIKVAMKGQHLHMMQQEIVTVRNLNDLLFVQTDKPIYKARQE</sequence>
<feature type="chain" id="PRO_5039900169" evidence="1">
    <location>
        <begin position="28"/>
        <end position="162"/>
    </location>
</feature>
<organism evidence="3 4">
    <name type="scientific">Python bivittatus</name>
    <name type="common">Burmese python</name>
    <name type="synonym">Python molurus bivittatus</name>
    <dbReference type="NCBI Taxonomy" id="176946"/>
    <lineage>
        <taxon>Eukaryota</taxon>
        <taxon>Metazoa</taxon>
        <taxon>Chordata</taxon>
        <taxon>Craniata</taxon>
        <taxon>Vertebrata</taxon>
        <taxon>Euteleostomi</taxon>
        <taxon>Lepidosauria</taxon>
        <taxon>Squamata</taxon>
        <taxon>Bifurcata</taxon>
        <taxon>Unidentata</taxon>
        <taxon>Episquamata</taxon>
        <taxon>Toxicofera</taxon>
        <taxon>Serpentes</taxon>
        <taxon>Henophidia</taxon>
        <taxon>Pythonidae</taxon>
        <taxon>Python</taxon>
    </lineage>
</organism>
<evidence type="ECO:0000313" key="3">
    <source>
        <dbReference type="Proteomes" id="UP000695026"/>
    </source>
</evidence>
<evidence type="ECO:0000256" key="1">
    <source>
        <dbReference type="SAM" id="SignalP"/>
    </source>
</evidence>
<dbReference type="AlphaFoldDB" id="A0A9F5JA39"/>
<keyword evidence="3" id="KW-1185">Reference proteome</keyword>
<keyword evidence="1" id="KW-0732">Signal</keyword>
<dbReference type="Proteomes" id="UP000695026">
    <property type="component" value="Unplaced"/>
</dbReference>
<dbReference type="PANTHER" id="PTHR11412">
    <property type="entry name" value="MACROGLOBULIN / COMPLEMENT"/>
    <property type="match status" value="1"/>
</dbReference>
<dbReference type="InterPro" id="IPR041425">
    <property type="entry name" value="C3/4/5_MG1"/>
</dbReference>
<dbReference type="RefSeq" id="XP_025030738.1">
    <property type="nucleotide sequence ID" value="XM_025174970.1"/>
</dbReference>
<feature type="signal peptide" evidence="1">
    <location>
        <begin position="1"/>
        <end position="27"/>
    </location>
</feature>
<gene>
    <name evidence="4" type="primary">LOC103048341</name>
</gene>
<feature type="domain" description="Complement C3/4/5 macroglobulin" evidence="2">
    <location>
        <begin position="31"/>
        <end position="77"/>
    </location>
</feature>
<accession>A0A9F5JA39</accession>
<protein>
    <submittedName>
        <fullName evidence="4">Alpha-2-macroglobulin-like</fullName>
    </submittedName>
</protein>
<dbReference type="Gene3D" id="2.60.40.1930">
    <property type="match status" value="1"/>
</dbReference>
<dbReference type="OMA" id="XTEIMAL"/>
<dbReference type="PANTHER" id="PTHR11412:SF165">
    <property type="entry name" value="ALPHA-2-MACROGLOBULIN"/>
    <property type="match status" value="1"/>
</dbReference>
<proteinExistence type="predicted"/>
<dbReference type="GeneID" id="103048341"/>
<dbReference type="Pfam" id="PF17790">
    <property type="entry name" value="MG1"/>
    <property type="match status" value="1"/>
</dbReference>
<dbReference type="OrthoDB" id="9998011at2759"/>